<keyword evidence="6" id="KW-0547">Nucleotide-binding</keyword>
<dbReference type="InterPro" id="IPR050351">
    <property type="entry name" value="BphY/WalK/GraS-like"/>
</dbReference>
<comment type="subcellular location">
    <subcellularLocation>
        <location evidence="2">Membrane</location>
    </subcellularLocation>
</comment>
<dbReference type="CDD" id="cd00075">
    <property type="entry name" value="HATPase"/>
    <property type="match status" value="1"/>
</dbReference>
<evidence type="ECO:0000256" key="11">
    <source>
        <dbReference type="SAM" id="Phobius"/>
    </source>
</evidence>
<evidence type="ECO:0000256" key="8">
    <source>
        <dbReference type="ARBA" id="ARBA00022840"/>
    </source>
</evidence>
<dbReference type="Pfam" id="PF00512">
    <property type="entry name" value="HisKA"/>
    <property type="match status" value="1"/>
</dbReference>
<accession>A0A1E4R7I6</accession>
<dbReference type="GO" id="GO:0005524">
    <property type="term" value="F:ATP binding"/>
    <property type="evidence" value="ECO:0007669"/>
    <property type="project" value="UniProtKB-KW"/>
</dbReference>
<dbReference type="PROSITE" id="PS50109">
    <property type="entry name" value="HIS_KIN"/>
    <property type="match status" value="1"/>
</dbReference>
<sequence length="573" mass="65484">MNRISRRLAFTFISQIVFVLVTLAIGTIIFLVYVGLQLESEPETQEVSSGSNSTLRQTFSIENNDVSLDANKISDIEKREEWLQIIDSHGNMLASSKLPSDVPPHYEPGQLIAFWQKSIPFPYELIISQEEKGGQTYFVVVGQKRPARQLAEKLTLEWDGNRFSQRGKQLLEKAHGTLAIYSANGEIIQQYGHVKNPEAKLSLDHLLGDKADHLRNNGSQYIYFDAEKQQTWVIEVPSAAVKVEGGKHNTYLGKTFLLYGVALILFIIATAFWYGKRFGQPVLYIVNFIQRLADGNYHEQEAKKKDRSLNRRGKKKRSFRLFREINDSLNDLNQQLKQNEKLRKQIEQTREEWIVGVSHDLKTPLSSINGYAHVLESAPYNWSQEEFKQIGKTLREKSTFMSELIDDLSLTYRLKNNALPMVRQTQEVNEVIRRAVIHFINDPQFTSYDITFHASEEPISYPLDMKWFTRIIDNMISNAIKHNPINTRIDIIVQKESDHYFTVRIQDNGIGMDSSTLEQLFERYYRGTNSEENTSGSGLGMSIAKQLTVAHGGEISASSTPGEGTVIVLKFYS</sequence>
<dbReference type="EMBL" id="MECQ01000001">
    <property type="protein sequence ID" value="ODV56447.1"/>
    <property type="molecule type" value="Genomic_DNA"/>
</dbReference>
<evidence type="ECO:0000313" key="13">
    <source>
        <dbReference type="EMBL" id="ODV56447.1"/>
    </source>
</evidence>
<dbReference type="SMART" id="SM00387">
    <property type="entry name" value="HATPase_c"/>
    <property type="match status" value="1"/>
</dbReference>
<dbReference type="SMART" id="SM00388">
    <property type="entry name" value="HisKA"/>
    <property type="match status" value="1"/>
</dbReference>
<feature type="coiled-coil region" evidence="10">
    <location>
        <begin position="322"/>
        <end position="352"/>
    </location>
</feature>
<dbReference type="InterPro" id="IPR003594">
    <property type="entry name" value="HATPase_dom"/>
</dbReference>
<proteinExistence type="predicted"/>
<keyword evidence="11" id="KW-0812">Transmembrane</keyword>
<dbReference type="PRINTS" id="PR00344">
    <property type="entry name" value="BCTRLSENSOR"/>
</dbReference>
<dbReference type="GO" id="GO:0000155">
    <property type="term" value="F:phosphorelay sensor kinase activity"/>
    <property type="evidence" value="ECO:0007669"/>
    <property type="project" value="InterPro"/>
</dbReference>
<reference evidence="13 14" key="1">
    <citation type="submission" date="2016-09" db="EMBL/GenBank/DDBJ databases">
        <title>Draft genome sequence of the soil isolate, Lysinibacillus fusiformis M5, a potential hypoxanthine producer.</title>
        <authorList>
            <person name="Gallegos-Monterrosa R."/>
            <person name="Maroti G."/>
            <person name="Balint B."/>
            <person name="Kovacs A.T."/>
        </authorList>
    </citation>
    <scope>NUCLEOTIDE SEQUENCE [LARGE SCALE GENOMIC DNA]</scope>
    <source>
        <strain evidence="13 14">M5</strain>
    </source>
</reference>
<dbReference type="InterPro" id="IPR005467">
    <property type="entry name" value="His_kinase_dom"/>
</dbReference>
<evidence type="ECO:0000256" key="7">
    <source>
        <dbReference type="ARBA" id="ARBA00022777"/>
    </source>
</evidence>
<dbReference type="InterPro" id="IPR003661">
    <property type="entry name" value="HisK_dim/P_dom"/>
</dbReference>
<keyword evidence="7 13" id="KW-0418">Kinase</keyword>
<dbReference type="PANTHER" id="PTHR45453">
    <property type="entry name" value="PHOSPHATE REGULON SENSOR PROTEIN PHOR"/>
    <property type="match status" value="1"/>
</dbReference>
<dbReference type="OrthoDB" id="368131at2"/>
<keyword evidence="9" id="KW-0902">Two-component regulatory system</keyword>
<keyword evidence="4" id="KW-0597">Phosphoprotein</keyword>
<dbReference type="GO" id="GO:0005886">
    <property type="term" value="C:plasma membrane"/>
    <property type="evidence" value="ECO:0007669"/>
    <property type="project" value="TreeGrafter"/>
</dbReference>
<dbReference type="SUPFAM" id="SSF55874">
    <property type="entry name" value="ATPase domain of HSP90 chaperone/DNA topoisomerase II/histidine kinase"/>
    <property type="match status" value="1"/>
</dbReference>
<dbReference type="GO" id="GO:0016036">
    <property type="term" value="P:cellular response to phosphate starvation"/>
    <property type="evidence" value="ECO:0007669"/>
    <property type="project" value="TreeGrafter"/>
</dbReference>
<evidence type="ECO:0000256" key="10">
    <source>
        <dbReference type="SAM" id="Coils"/>
    </source>
</evidence>
<evidence type="ECO:0000256" key="1">
    <source>
        <dbReference type="ARBA" id="ARBA00000085"/>
    </source>
</evidence>
<keyword evidence="11" id="KW-0472">Membrane</keyword>
<feature type="domain" description="Histidine kinase" evidence="12">
    <location>
        <begin position="356"/>
        <end position="573"/>
    </location>
</feature>
<evidence type="ECO:0000313" key="14">
    <source>
        <dbReference type="Proteomes" id="UP000094784"/>
    </source>
</evidence>
<dbReference type="SUPFAM" id="SSF47384">
    <property type="entry name" value="Homodimeric domain of signal transducing histidine kinase"/>
    <property type="match status" value="1"/>
</dbReference>
<evidence type="ECO:0000256" key="2">
    <source>
        <dbReference type="ARBA" id="ARBA00004370"/>
    </source>
</evidence>
<protein>
    <recommendedName>
        <fullName evidence="3">histidine kinase</fullName>
        <ecNumber evidence="3">2.7.13.3</ecNumber>
    </recommendedName>
</protein>
<feature type="transmembrane region" description="Helical" evidence="11">
    <location>
        <begin position="256"/>
        <end position="275"/>
    </location>
</feature>
<dbReference type="InterPro" id="IPR036890">
    <property type="entry name" value="HATPase_C_sf"/>
</dbReference>
<dbReference type="CDD" id="cd00082">
    <property type="entry name" value="HisKA"/>
    <property type="match status" value="1"/>
</dbReference>
<dbReference type="PANTHER" id="PTHR45453:SF1">
    <property type="entry name" value="PHOSPHATE REGULON SENSOR PROTEIN PHOR"/>
    <property type="match status" value="1"/>
</dbReference>
<gene>
    <name evidence="13" type="ORF">BG258_11345</name>
</gene>
<comment type="catalytic activity">
    <reaction evidence="1">
        <text>ATP + protein L-histidine = ADP + protein N-phospho-L-histidine.</text>
        <dbReference type="EC" id="2.7.13.3"/>
    </reaction>
</comment>
<evidence type="ECO:0000256" key="5">
    <source>
        <dbReference type="ARBA" id="ARBA00022679"/>
    </source>
</evidence>
<dbReference type="GO" id="GO:0004721">
    <property type="term" value="F:phosphoprotein phosphatase activity"/>
    <property type="evidence" value="ECO:0007669"/>
    <property type="project" value="TreeGrafter"/>
</dbReference>
<dbReference type="Proteomes" id="UP000094784">
    <property type="component" value="Unassembled WGS sequence"/>
</dbReference>
<evidence type="ECO:0000256" key="4">
    <source>
        <dbReference type="ARBA" id="ARBA00022553"/>
    </source>
</evidence>
<dbReference type="RefSeq" id="WP_069481440.1">
    <property type="nucleotide sequence ID" value="NZ_KV766182.1"/>
</dbReference>
<comment type="caution">
    <text evidence="13">The sequence shown here is derived from an EMBL/GenBank/DDBJ whole genome shotgun (WGS) entry which is preliminary data.</text>
</comment>
<evidence type="ECO:0000256" key="9">
    <source>
        <dbReference type="ARBA" id="ARBA00023012"/>
    </source>
</evidence>
<keyword evidence="10" id="KW-0175">Coiled coil</keyword>
<evidence type="ECO:0000256" key="3">
    <source>
        <dbReference type="ARBA" id="ARBA00012438"/>
    </source>
</evidence>
<dbReference type="InterPro" id="IPR036097">
    <property type="entry name" value="HisK_dim/P_sf"/>
</dbReference>
<keyword evidence="8" id="KW-0067">ATP-binding</keyword>
<dbReference type="Pfam" id="PF02518">
    <property type="entry name" value="HATPase_c"/>
    <property type="match status" value="1"/>
</dbReference>
<dbReference type="EC" id="2.7.13.3" evidence="3"/>
<name>A0A1E4R7I6_9BACI</name>
<dbReference type="Gene3D" id="3.30.565.10">
    <property type="entry name" value="Histidine kinase-like ATPase, C-terminal domain"/>
    <property type="match status" value="1"/>
</dbReference>
<feature type="transmembrane region" description="Helical" evidence="11">
    <location>
        <begin position="12"/>
        <end position="36"/>
    </location>
</feature>
<organism evidence="13 14">
    <name type="scientific">Lysinibacillus fusiformis</name>
    <dbReference type="NCBI Taxonomy" id="28031"/>
    <lineage>
        <taxon>Bacteria</taxon>
        <taxon>Bacillati</taxon>
        <taxon>Bacillota</taxon>
        <taxon>Bacilli</taxon>
        <taxon>Bacillales</taxon>
        <taxon>Bacillaceae</taxon>
        <taxon>Lysinibacillus</taxon>
    </lineage>
</organism>
<keyword evidence="5" id="KW-0808">Transferase</keyword>
<dbReference type="AlphaFoldDB" id="A0A1E4R7I6"/>
<dbReference type="FunFam" id="1.10.287.130:FF:000082">
    <property type="entry name" value="Sensor histidine kinase YvrG"/>
    <property type="match status" value="1"/>
</dbReference>
<evidence type="ECO:0000256" key="6">
    <source>
        <dbReference type="ARBA" id="ARBA00022741"/>
    </source>
</evidence>
<evidence type="ECO:0000259" key="12">
    <source>
        <dbReference type="PROSITE" id="PS50109"/>
    </source>
</evidence>
<dbReference type="Gene3D" id="1.10.287.130">
    <property type="match status" value="1"/>
</dbReference>
<keyword evidence="11" id="KW-1133">Transmembrane helix</keyword>
<dbReference type="InterPro" id="IPR004358">
    <property type="entry name" value="Sig_transdc_His_kin-like_C"/>
</dbReference>